<evidence type="ECO:0000256" key="1">
    <source>
        <dbReference type="ARBA" id="ARBA00007435"/>
    </source>
</evidence>
<dbReference type="CDD" id="cd10448">
    <property type="entry name" value="GIY-YIG_unchar_3"/>
    <property type="match status" value="1"/>
</dbReference>
<evidence type="ECO:0000313" key="4">
    <source>
        <dbReference type="Proteomes" id="UP001597100"/>
    </source>
</evidence>
<dbReference type="InterPro" id="IPR050190">
    <property type="entry name" value="UPF0213_domain"/>
</dbReference>
<evidence type="ECO:0000259" key="2">
    <source>
        <dbReference type="PROSITE" id="PS50164"/>
    </source>
</evidence>
<dbReference type="EMBL" id="JBHTJP010000002">
    <property type="protein sequence ID" value="MFD0975305.1"/>
    <property type="molecule type" value="Genomic_DNA"/>
</dbReference>
<accession>A0ABW3ICP7</accession>
<dbReference type="PANTHER" id="PTHR34477">
    <property type="entry name" value="UPF0213 PROTEIN YHBQ"/>
    <property type="match status" value="1"/>
</dbReference>
<dbReference type="RefSeq" id="WP_380736314.1">
    <property type="nucleotide sequence ID" value="NZ_JBHTJP010000002.1"/>
</dbReference>
<comment type="similarity">
    <text evidence="1">Belongs to the UPF0213 family.</text>
</comment>
<feature type="domain" description="GIY-YIG" evidence="2">
    <location>
        <begin position="2"/>
        <end position="79"/>
    </location>
</feature>
<dbReference type="SMART" id="SM00465">
    <property type="entry name" value="GIYc"/>
    <property type="match status" value="1"/>
</dbReference>
<comment type="caution">
    <text evidence="3">The sequence shown here is derived from an EMBL/GenBank/DDBJ whole genome shotgun (WGS) entry which is preliminary data.</text>
</comment>
<reference evidence="4" key="1">
    <citation type="journal article" date="2019" name="Int. J. Syst. Evol. Microbiol.">
        <title>The Global Catalogue of Microorganisms (GCM) 10K type strain sequencing project: providing services to taxonomists for standard genome sequencing and annotation.</title>
        <authorList>
            <consortium name="The Broad Institute Genomics Platform"/>
            <consortium name="The Broad Institute Genome Sequencing Center for Infectious Disease"/>
            <person name="Wu L."/>
            <person name="Ma J."/>
        </authorList>
    </citation>
    <scope>NUCLEOTIDE SEQUENCE [LARGE SCALE GENOMIC DNA]</scope>
    <source>
        <strain evidence="4">CCUG 60898</strain>
    </source>
</reference>
<name>A0ABW3ICP7_9FLAO</name>
<dbReference type="InterPro" id="IPR035901">
    <property type="entry name" value="GIY-YIG_endonuc_sf"/>
</dbReference>
<dbReference type="Gene3D" id="3.40.1440.10">
    <property type="entry name" value="GIY-YIG endonuclease"/>
    <property type="match status" value="1"/>
</dbReference>
<dbReference type="InterPro" id="IPR000305">
    <property type="entry name" value="GIY-YIG_endonuc"/>
</dbReference>
<proteinExistence type="inferred from homology"/>
<dbReference type="PROSITE" id="PS50164">
    <property type="entry name" value="GIY_YIG"/>
    <property type="match status" value="1"/>
</dbReference>
<gene>
    <name evidence="3" type="ORF">ACFQ1G_00740</name>
</gene>
<protein>
    <submittedName>
        <fullName evidence="3">GIY-YIG nuclease family protein</fullName>
    </submittedName>
</protein>
<dbReference type="PANTHER" id="PTHR34477:SF5">
    <property type="entry name" value="BSL5627 PROTEIN"/>
    <property type="match status" value="1"/>
</dbReference>
<dbReference type="SUPFAM" id="SSF82771">
    <property type="entry name" value="GIY-YIG endonuclease"/>
    <property type="match status" value="1"/>
</dbReference>
<sequence length="96" mass="11428">MKKSYTYILSNKSRNMLYIGVTADLFSRIAQHKNGVGSIFTRKYGLHSLLHFEEFTAIDQAIAREKQLKNWHKEWKWNLIKSNNPELKDLFDELLR</sequence>
<dbReference type="Proteomes" id="UP001597100">
    <property type="component" value="Unassembled WGS sequence"/>
</dbReference>
<organism evidence="3 4">
    <name type="scientific">Salinimicrobium gaetbulicola</name>
    <dbReference type="NCBI Taxonomy" id="999702"/>
    <lineage>
        <taxon>Bacteria</taxon>
        <taxon>Pseudomonadati</taxon>
        <taxon>Bacteroidota</taxon>
        <taxon>Flavobacteriia</taxon>
        <taxon>Flavobacteriales</taxon>
        <taxon>Flavobacteriaceae</taxon>
        <taxon>Salinimicrobium</taxon>
    </lineage>
</organism>
<keyword evidence="4" id="KW-1185">Reference proteome</keyword>
<evidence type="ECO:0000313" key="3">
    <source>
        <dbReference type="EMBL" id="MFD0975305.1"/>
    </source>
</evidence>
<dbReference type="Pfam" id="PF01541">
    <property type="entry name" value="GIY-YIG"/>
    <property type="match status" value="1"/>
</dbReference>